<dbReference type="GO" id="GO:0003677">
    <property type="term" value="F:DNA binding"/>
    <property type="evidence" value="ECO:0007669"/>
    <property type="project" value="UniProtKB-KW"/>
</dbReference>
<dbReference type="InParanoid" id="A0A6P7FCZ1"/>
<keyword evidence="2" id="KW-0863">Zinc-finger</keyword>
<dbReference type="AlphaFoldDB" id="A0A6P7FCZ1"/>
<organism evidence="6">
    <name type="scientific">Diabrotica virgifera virgifera</name>
    <name type="common">western corn rootworm</name>
    <dbReference type="NCBI Taxonomy" id="50390"/>
    <lineage>
        <taxon>Eukaryota</taxon>
        <taxon>Metazoa</taxon>
        <taxon>Ecdysozoa</taxon>
        <taxon>Arthropoda</taxon>
        <taxon>Hexapoda</taxon>
        <taxon>Insecta</taxon>
        <taxon>Pterygota</taxon>
        <taxon>Neoptera</taxon>
        <taxon>Endopterygota</taxon>
        <taxon>Coleoptera</taxon>
        <taxon>Polyphaga</taxon>
        <taxon>Cucujiformia</taxon>
        <taxon>Chrysomeloidea</taxon>
        <taxon>Chrysomelidae</taxon>
        <taxon>Galerucinae</taxon>
        <taxon>Diabroticina</taxon>
        <taxon>Diabroticites</taxon>
        <taxon>Diabrotica</taxon>
    </lineage>
</organism>
<protein>
    <submittedName>
        <fullName evidence="6">Uncharacterized protein LOC114326969 isoform X1</fullName>
    </submittedName>
</protein>
<dbReference type="InterPro" id="IPR006612">
    <property type="entry name" value="THAP_Znf"/>
</dbReference>
<dbReference type="SUPFAM" id="SSF57716">
    <property type="entry name" value="Glucocorticoid receptor-like (DNA-binding domain)"/>
    <property type="match status" value="1"/>
</dbReference>
<evidence type="ECO:0000256" key="4">
    <source>
        <dbReference type="ARBA" id="ARBA00023125"/>
    </source>
</evidence>
<feature type="domain" description="THAP-type" evidence="5">
    <location>
        <begin position="21"/>
        <end position="82"/>
    </location>
</feature>
<evidence type="ECO:0000259" key="5">
    <source>
        <dbReference type="Pfam" id="PF05485"/>
    </source>
</evidence>
<keyword evidence="3" id="KW-0862">Zinc</keyword>
<gene>
    <name evidence="6" type="primary">LOC114326969</name>
</gene>
<dbReference type="GO" id="GO:0008270">
    <property type="term" value="F:zinc ion binding"/>
    <property type="evidence" value="ECO:0007669"/>
    <property type="project" value="UniProtKB-KW"/>
</dbReference>
<sequence length="225" mass="26277">MGRKYTLQEISVEQAPRVYSCIVACCETVGHIGLFCHLPKDPVTRKKWISDLPPLGTKKFNEHSVLCWRHFTSMNGRNDKKKVRRAKPLENLVLYTPKSMFMLPERDIAPDTFGDCEGMELLDFIIDYSFLQLNYRKMLGDFLKVCQVKVLGDTTMFYTVKPNSTKFMCLIKINKYLRVEIILGNRKVDPLDLTWILPVSSRITRWSQLKMLLYKFGSFNVIRIH</sequence>
<proteinExistence type="predicted"/>
<keyword evidence="4" id="KW-0238">DNA-binding</keyword>
<evidence type="ECO:0000256" key="1">
    <source>
        <dbReference type="ARBA" id="ARBA00022723"/>
    </source>
</evidence>
<evidence type="ECO:0000313" key="6">
    <source>
        <dbReference type="RefSeq" id="XP_028131258.1"/>
    </source>
</evidence>
<keyword evidence="1" id="KW-0479">Metal-binding</keyword>
<accession>A0A6P7FCZ1</accession>
<evidence type="ECO:0000256" key="2">
    <source>
        <dbReference type="ARBA" id="ARBA00022771"/>
    </source>
</evidence>
<dbReference type="Pfam" id="PF05485">
    <property type="entry name" value="THAP"/>
    <property type="match status" value="1"/>
</dbReference>
<name>A0A6P7FCZ1_DIAVI</name>
<reference evidence="6" key="1">
    <citation type="submission" date="2025-08" db="UniProtKB">
        <authorList>
            <consortium name="RefSeq"/>
        </authorList>
    </citation>
    <scope>IDENTIFICATION</scope>
    <source>
        <tissue evidence="6">Whole insect</tissue>
    </source>
</reference>
<evidence type="ECO:0000256" key="3">
    <source>
        <dbReference type="ARBA" id="ARBA00022833"/>
    </source>
</evidence>
<dbReference type="RefSeq" id="XP_028131258.1">
    <property type="nucleotide sequence ID" value="XM_028275457.1"/>
</dbReference>